<protein>
    <submittedName>
        <fullName evidence="2">Uncharacterized protein</fullName>
    </submittedName>
</protein>
<keyword evidence="1" id="KW-0812">Transmembrane</keyword>
<organism evidence="2 3">
    <name type="scientific">Ruminococcus flavefaciens 007c</name>
    <dbReference type="NCBI Taxonomy" id="1341157"/>
    <lineage>
        <taxon>Bacteria</taxon>
        <taxon>Bacillati</taxon>
        <taxon>Bacillota</taxon>
        <taxon>Clostridia</taxon>
        <taxon>Eubacteriales</taxon>
        <taxon>Oscillospiraceae</taxon>
        <taxon>Ruminococcus</taxon>
    </lineage>
</organism>
<evidence type="ECO:0000313" key="3">
    <source>
        <dbReference type="Proteomes" id="UP000019365"/>
    </source>
</evidence>
<proteinExistence type="predicted"/>
<feature type="transmembrane region" description="Helical" evidence="1">
    <location>
        <begin position="56"/>
        <end position="78"/>
    </location>
</feature>
<evidence type="ECO:0000256" key="1">
    <source>
        <dbReference type="SAM" id="Phobius"/>
    </source>
</evidence>
<accession>W7V112</accession>
<keyword evidence="1" id="KW-1133">Transmembrane helix</keyword>
<feature type="transmembrane region" description="Helical" evidence="1">
    <location>
        <begin position="99"/>
        <end position="122"/>
    </location>
</feature>
<evidence type="ECO:0000313" key="2">
    <source>
        <dbReference type="EMBL" id="EWM54650.1"/>
    </source>
</evidence>
<gene>
    <name evidence="2" type="ORF">RF007C_04110</name>
</gene>
<keyword evidence="1" id="KW-0472">Membrane</keyword>
<comment type="caution">
    <text evidence="2">The sequence shown here is derived from an EMBL/GenBank/DDBJ whole genome shotgun (WGS) entry which is preliminary data.</text>
</comment>
<dbReference type="AlphaFoldDB" id="W7V112"/>
<dbReference type="EMBL" id="ATAX01000010">
    <property type="protein sequence ID" value="EWM54650.1"/>
    <property type="molecule type" value="Genomic_DNA"/>
</dbReference>
<feature type="transmembrane region" description="Helical" evidence="1">
    <location>
        <begin position="12"/>
        <end position="36"/>
    </location>
</feature>
<dbReference type="RefSeq" id="WP_037297254.1">
    <property type="nucleotide sequence ID" value="NZ_ATAX01000010.1"/>
</dbReference>
<keyword evidence="3" id="KW-1185">Reference proteome</keyword>
<reference evidence="2 3" key="1">
    <citation type="journal article" date="2014" name="PLoS ONE">
        <title>Rumen cellulosomics: divergent fiber-degrading strategies revealed by comparative genome-wide analysis of six ruminococcal strains.</title>
        <authorList>
            <person name="Dassa B."/>
            <person name="Borovok I."/>
            <person name="Ruimy-Israeli V."/>
            <person name="Lamed R."/>
            <person name="Flint H.J."/>
            <person name="Duncan S.H."/>
            <person name="Henrissat B."/>
            <person name="Coutinho P."/>
            <person name="Morrison M."/>
            <person name="Mosoni P."/>
            <person name="Yeoman C.J."/>
            <person name="White B.A."/>
            <person name="Bayer E.A."/>
        </authorList>
    </citation>
    <scope>NUCLEOTIDE SEQUENCE [LARGE SCALE GENOMIC DNA]</scope>
    <source>
        <strain evidence="2 3">007c</strain>
    </source>
</reference>
<sequence>MNNNTIPKWLKGTFIAGIIIVSLYAVLFVLSLPVMFPKEETGSGFDKFMDTAGAVVVRVLFFNPIVLYPVMMGADAIAARLLYAPLTAKAGAYRVDSALPLVTFLCPIVQSIGLCGVLLIYWL</sequence>
<dbReference type="Proteomes" id="UP000019365">
    <property type="component" value="Unassembled WGS sequence"/>
</dbReference>
<dbReference type="PATRIC" id="fig|1341157.4.peg.702"/>
<name>W7V112_RUMFL</name>